<protein>
    <submittedName>
        <fullName evidence="1">Uncharacterized protein</fullName>
    </submittedName>
</protein>
<gene>
    <name evidence="1" type="ORF">ACFSKL_16570</name>
</gene>
<accession>A0ABW4VRM5</accession>
<keyword evidence="2" id="KW-1185">Reference proteome</keyword>
<name>A0ABW4VRM5_9BACT</name>
<organism evidence="1 2">
    <name type="scientific">Belliella marina</name>
    <dbReference type="NCBI Taxonomy" id="1644146"/>
    <lineage>
        <taxon>Bacteria</taxon>
        <taxon>Pseudomonadati</taxon>
        <taxon>Bacteroidota</taxon>
        <taxon>Cytophagia</taxon>
        <taxon>Cytophagales</taxon>
        <taxon>Cyclobacteriaceae</taxon>
        <taxon>Belliella</taxon>
    </lineage>
</organism>
<evidence type="ECO:0000313" key="1">
    <source>
        <dbReference type="EMBL" id="MFD2036421.1"/>
    </source>
</evidence>
<dbReference type="RefSeq" id="WP_376887452.1">
    <property type="nucleotide sequence ID" value="NZ_JBHUHR010000043.1"/>
</dbReference>
<dbReference type="EMBL" id="JBHUHR010000043">
    <property type="protein sequence ID" value="MFD2036421.1"/>
    <property type="molecule type" value="Genomic_DNA"/>
</dbReference>
<evidence type="ECO:0000313" key="2">
    <source>
        <dbReference type="Proteomes" id="UP001597361"/>
    </source>
</evidence>
<reference evidence="2" key="1">
    <citation type="journal article" date="2019" name="Int. J. Syst. Evol. Microbiol.">
        <title>The Global Catalogue of Microorganisms (GCM) 10K type strain sequencing project: providing services to taxonomists for standard genome sequencing and annotation.</title>
        <authorList>
            <consortium name="The Broad Institute Genomics Platform"/>
            <consortium name="The Broad Institute Genome Sequencing Center for Infectious Disease"/>
            <person name="Wu L."/>
            <person name="Ma J."/>
        </authorList>
    </citation>
    <scope>NUCLEOTIDE SEQUENCE [LARGE SCALE GENOMIC DNA]</scope>
    <source>
        <strain evidence="2">CGMCC 1.15180</strain>
    </source>
</reference>
<comment type="caution">
    <text evidence="1">The sequence shown here is derived from an EMBL/GenBank/DDBJ whole genome shotgun (WGS) entry which is preliminary data.</text>
</comment>
<sequence>MKKIIIALLGLVLVLVLVLRGIPYFINIYLNNNADRIVSNMITRTSGFGNHEVTFGKIKLDYNYFGTFLSIEDISIQPTEEIHSDQVKVSLRLEEAKISGFRWKSFLLDNSIQVDSARLENLTILSVTPPMDSLNIENGEEDHDNEEKPETRDYDAISVRIISLQNLNLENKDSKTDSIRMSLQNLSVNAEGFVLTKEDIQTETALFSVDLIHGKIEQVQIHFDEFRQMAEVKNLHFDTADKNMKIGDFSILNKLGKYAYTQSFEKRKAWLQLKNGSLDIKGMNFQEYFRNGIIEIDSLLVKDIKLESFMNKLIPDNYGRRPPMAHEAFGILDFPVNIKNTVIKNSHIHIEEQPDNGAPTSGYLYFSDLNAVVGAISNMDKVNQEKYELNIEAQAMLMGKGKINLTVKYDLADTLGSFQLKGNLGKIDLTEINKIVEPEAKVSLKSGTINRLDFNIHANDFDGTGEVIVRYDNLEIEILNKDFEKDQNIFRKIGSFLANKVVIKSQNPRKNGDLQKGVVYTQRLKHKSEFNYWWRLVFSGLKSTLTGDDLETLKKKENENK</sequence>
<proteinExistence type="predicted"/>
<dbReference type="Proteomes" id="UP001597361">
    <property type="component" value="Unassembled WGS sequence"/>
</dbReference>